<dbReference type="Proteomes" id="UP001163046">
    <property type="component" value="Unassembled WGS sequence"/>
</dbReference>
<gene>
    <name evidence="2" type="ORF">OS493_027032</name>
</gene>
<evidence type="ECO:0000313" key="3">
    <source>
        <dbReference type="Proteomes" id="UP001163046"/>
    </source>
</evidence>
<reference evidence="2" key="1">
    <citation type="submission" date="2023-01" db="EMBL/GenBank/DDBJ databases">
        <title>Genome assembly of the deep-sea coral Lophelia pertusa.</title>
        <authorList>
            <person name="Herrera S."/>
            <person name="Cordes E."/>
        </authorList>
    </citation>
    <scope>NUCLEOTIDE SEQUENCE</scope>
    <source>
        <strain evidence="2">USNM1676648</strain>
        <tissue evidence="2">Polyp</tissue>
    </source>
</reference>
<protein>
    <submittedName>
        <fullName evidence="2">Uncharacterized protein</fullName>
    </submittedName>
</protein>
<accession>A0A9X0CJA1</accession>
<dbReference type="AlphaFoldDB" id="A0A9X0CJA1"/>
<comment type="caution">
    <text evidence="2">The sequence shown here is derived from an EMBL/GenBank/DDBJ whole genome shotgun (WGS) entry which is preliminary data.</text>
</comment>
<evidence type="ECO:0000313" key="2">
    <source>
        <dbReference type="EMBL" id="KAJ7356104.1"/>
    </source>
</evidence>
<keyword evidence="3" id="KW-1185">Reference proteome</keyword>
<feature type="non-terminal residue" evidence="2">
    <location>
        <position position="1"/>
    </location>
</feature>
<proteinExistence type="predicted"/>
<dbReference type="EMBL" id="MU827325">
    <property type="protein sequence ID" value="KAJ7356104.1"/>
    <property type="molecule type" value="Genomic_DNA"/>
</dbReference>
<evidence type="ECO:0000256" key="1">
    <source>
        <dbReference type="SAM" id="MobiDB-lite"/>
    </source>
</evidence>
<feature type="region of interest" description="Disordered" evidence="1">
    <location>
        <begin position="36"/>
        <end position="55"/>
    </location>
</feature>
<sequence>SAKNEEASDDAQLLNFRSANRASCSLGIFVSLGMSNGLSHPKRAQPSGGALDRLT</sequence>
<name>A0A9X0CJA1_9CNID</name>
<organism evidence="2 3">
    <name type="scientific">Desmophyllum pertusum</name>
    <dbReference type="NCBI Taxonomy" id="174260"/>
    <lineage>
        <taxon>Eukaryota</taxon>
        <taxon>Metazoa</taxon>
        <taxon>Cnidaria</taxon>
        <taxon>Anthozoa</taxon>
        <taxon>Hexacorallia</taxon>
        <taxon>Scleractinia</taxon>
        <taxon>Caryophylliina</taxon>
        <taxon>Caryophylliidae</taxon>
        <taxon>Desmophyllum</taxon>
    </lineage>
</organism>